<feature type="transmembrane region" description="Helical" evidence="2">
    <location>
        <begin position="114"/>
        <end position="133"/>
    </location>
</feature>
<evidence type="ECO:0000313" key="4">
    <source>
        <dbReference type="EMBL" id="CAH0108360.1"/>
    </source>
</evidence>
<keyword evidence="3" id="KW-0732">Signal</keyword>
<sequence length="175" mass="19676">MILRFFGVFFVLVSMSASMKISTSSSENQVCEAGEFCHESNCQCEPCIPCEDLFHRQLPQPSLIDGKICAKKAIECGSCLRGYHNQILTDGSNSTECYPVIENANQHTDSTFPYWQLICLWLWLSLISIYLVLMHFGIINRCLSCTCKNQDSNESLNTTGESYSNVSTAEKEDDN</sequence>
<feature type="signal peptide" evidence="3">
    <location>
        <begin position="1"/>
        <end position="18"/>
    </location>
</feature>
<accession>A0A8J2WMB4</accession>
<keyword evidence="2" id="KW-0812">Transmembrane</keyword>
<dbReference type="Proteomes" id="UP000789390">
    <property type="component" value="Unassembled WGS sequence"/>
</dbReference>
<dbReference type="AlphaFoldDB" id="A0A8J2WMB4"/>
<keyword evidence="2" id="KW-1133">Transmembrane helix</keyword>
<name>A0A8J2WMB4_9CRUS</name>
<comment type="caution">
    <text evidence="4">The sequence shown here is derived from an EMBL/GenBank/DDBJ whole genome shotgun (WGS) entry which is preliminary data.</text>
</comment>
<keyword evidence="5" id="KW-1185">Reference proteome</keyword>
<feature type="chain" id="PRO_5035207396" description="TNFR-Cys domain-containing protein" evidence="3">
    <location>
        <begin position="19"/>
        <end position="175"/>
    </location>
</feature>
<organism evidence="4 5">
    <name type="scientific">Daphnia galeata</name>
    <dbReference type="NCBI Taxonomy" id="27404"/>
    <lineage>
        <taxon>Eukaryota</taxon>
        <taxon>Metazoa</taxon>
        <taxon>Ecdysozoa</taxon>
        <taxon>Arthropoda</taxon>
        <taxon>Crustacea</taxon>
        <taxon>Branchiopoda</taxon>
        <taxon>Diplostraca</taxon>
        <taxon>Cladocera</taxon>
        <taxon>Anomopoda</taxon>
        <taxon>Daphniidae</taxon>
        <taxon>Daphnia</taxon>
    </lineage>
</organism>
<protein>
    <recommendedName>
        <fullName evidence="6">TNFR-Cys domain-containing protein</fullName>
    </recommendedName>
</protein>
<keyword evidence="2" id="KW-0472">Membrane</keyword>
<dbReference type="OrthoDB" id="8196417at2759"/>
<evidence type="ECO:0000256" key="2">
    <source>
        <dbReference type="SAM" id="Phobius"/>
    </source>
</evidence>
<feature type="region of interest" description="Disordered" evidence="1">
    <location>
        <begin position="155"/>
        <end position="175"/>
    </location>
</feature>
<dbReference type="EMBL" id="CAKKLH010000283">
    <property type="protein sequence ID" value="CAH0108360.1"/>
    <property type="molecule type" value="Genomic_DNA"/>
</dbReference>
<proteinExistence type="predicted"/>
<evidence type="ECO:0000256" key="3">
    <source>
        <dbReference type="SAM" id="SignalP"/>
    </source>
</evidence>
<gene>
    <name evidence="4" type="ORF">DGAL_LOCUS11737</name>
</gene>
<evidence type="ECO:0000256" key="1">
    <source>
        <dbReference type="SAM" id="MobiDB-lite"/>
    </source>
</evidence>
<evidence type="ECO:0008006" key="6">
    <source>
        <dbReference type="Google" id="ProtNLM"/>
    </source>
</evidence>
<evidence type="ECO:0000313" key="5">
    <source>
        <dbReference type="Proteomes" id="UP000789390"/>
    </source>
</evidence>
<reference evidence="4" key="1">
    <citation type="submission" date="2021-11" db="EMBL/GenBank/DDBJ databases">
        <authorList>
            <person name="Schell T."/>
        </authorList>
    </citation>
    <scope>NUCLEOTIDE SEQUENCE</scope>
    <source>
        <strain evidence="4">M5</strain>
    </source>
</reference>
<feature type="compositionally biased region" description="Polar residues" evidence="1">
    <location>
        <begin position="155"/>
        <end position="168"/>
    </location>
</feature>